<dbReference type="Pfam" id="PF18906">
    <property type="entry name" value="Phage_tube_2"/>
    <property type="match status" value="1"/>
</dbReference>
<dbReference type="AlphaFoldDB" id="A0A0J6SWK0"/>
<dbReference type="InterPro" id="IPR044000">
    <property type="entry name" value="Phage_tube_2"/>
</dbReference>
<accession>A0A0J6SWK0</accession>
<evidence type="ECO:0000313" key="1">
    <source>
        <dbReference type="EMBL" id="KMO39610.1"/>
    </source>
</evidence>
<dbReference type="Proteomes" id="UP000035929">
    <property type="component" value="Unassembled WGS sequence"/>
</dbReference>
<comment type="caution">
    <text evidence="1">The sequence shown here is derived from an EMBL/GenBank/DDBJ whole genome shotgun (WGS) entry which is preliminary data.</text>
</comment>
<proteinExistence type="predicted"/>
<name>A0A0J6SWK0_9HYPH</name>
<dbReference type="PATRIC" id="fig|270351.6.peg.4553"/>
<sequence length="309" mass="32430">MARRYFRKLAILAKVENSYAVDAAPTGAANAIVVSDVSVTPLEGQRVSRDLLMPYFGDQGFVLAATYARVEMSVEIAGAGAAGTTPGYGPLLRACGLAEVVTAGQKVEYFPVSKNAEALTLYANMDGVNHALVGARGTVTMTIAPNGIPRYRFTLSGLLGPVTDTPLPTQTLTAFQKPLVASKTNTTFSLHGLQAVMESLSIDLGNQVEPRMLIGSESIEIVDRKVSGTTVIEAVSIATKDWYTIARSSVVGAMTCQHGTVAGNIVEIAAAAVQIGQPTYGNTQGITNTSLPLVVCPVAGDDEIVIRVR</sequence>
<dbReference type="OrthoDB" id="7325655at2"/>
<dbReference type="EMBL" id="LABX01000030">
    <property type="protein sequence ID" value="KMO39610.1"/>
    <property type="molecule type" value="Genomic_DNA"/>
</dbReference>
<gene>
    <name evidence="1" type="ORF">VP06_03840</name>
</gene>
<protein>
    <submittedName>
        <fullName evidence="1">Uncharacterized protein</fullName>
    </submittedName>
</protein>
<evidence type="ECO:0000313" key="2">
    <source>
        <dbReference type="Proteomes" id="UP000035929"/>
    </source>
</evidence>
<organism evidence="1 2">
    <name type="scientific">Methylobacterium aquaticum</name>
    <dbReference type="NCBI Taxonomy" id="270351"/>
    <lineage>
        <taxon>Bacteria</taxon>
        <taxon>Pseudomonadati</taxon>
        <taxon>Pseudomonadota</taxon>
        <taxon>Alphaproteobacteria</taxon>
        <taxon>Hyphomicrobiales</taxon>
        <taxon>Methylobacteriaceae</taxon>
        <taxon>Methylobacterium</taxon>
    </lineage>
</organism>
<reference evidence="1 2" key="1">
    <citation type="submission" date="2015-03" db="EMBL/GenBank/DDBJ databases">
        <title>Genome sequencing of Methylobacterium aquaticum DSM16371 type strain.</title>
        <authorList>
            <person name="Chaudhry V."/>
            <person name="Patil P.B."/>
        </authorList>
    </citation>
    <scope>NUCLEOTIDE SEQUENCE [LARGE SCALE GENOMIC DNA]</scope>
    <source>
        <strain evidence="1 2">DSM 16371</strain>
    </source>
</reference>
<dbReference type="RefSeq" id="WP_048462522.1">
    <property type="nucleotide sequence ID" value="NZ_LABX01000030.1"/>
</dbReference>